<dbReference type="AlphaFoldDB" id="A0A7J8YP96"/>
<name>A0A7J8YP96_GOSAI</name>
<proteinExistence type="predicted"/>
<comment type="caution">
    <text evidence="1">The sequence shown here is derived from an EMBL/GenBank/DDBJ whole genome shotgun (WGS) entry which is preliminary data.</text>
</comment>
<evidence type="ECO:0000313" key="1">
    <source>
        <dbReference type="EMBL" id="MBA0700799.1"/>
    </source>
</evidence>
<dbReference type="Proteomes" id="UP000593577">
    <property type="component" value="Unassembled WGS sequence"/>
</dbReference>
<keyword evidence="2" id="KW-1185">Reference proteome</keyword>
<dbReference type="EMBL" id="JABFAA010106261">
    <property type="protein sequence ID" value="MBA0700799.1"/>
    <property type="molecule type" value="Genomic_DNA"/>
</dbReference>
<accession>A0A7J8YP96</accession>
<evidence type="ECO:0000313" key="2">
    <source>
        <dbReference type="Proteomes" id="UP000593577"/>
    </source>
</evidence>
<sequence length="79" mass="9001">RVGKGNNISIWTDRWISGIEPSIWQNSHQNGELEKVSDLIDGTNKTWKVEVVTHTFQRDIVKKILQMPLAATDSEDLLV</sequence>
<protein>
    <submittedName>
        <fullName evidence="1">Uncharacterized protein</fullName>
    </submittedName>
</protein>
<gene>
    <name evidence="1" type="ORF">Goari_021945</name>
</gene>
<reference evidence="1 2" key="1">
    <citation type="journal article" date="2019" name="Genome Biol. Evol.">
        <title>Insights into the evolution of the New World diploid cottons (Gossypium, subgenus Houzingenia) based on genome sequencing.</title>
        <authorList>
            <person name="Grover C.E."/>
            <person name="Arick M.A. 2nd"/>
            <person name="Thrash A."/>
            <person name="Conover J.L."/>
            <person name="Sanders W.S."/>
            <person name="Peterson D.G."/>
            <person name="Frelichowski J.E."/>
            <person name="Scheffler J.A."/>
            <person name="Scheffler B.E."/>
            <person name="Wendel J.F."/>
        </authorList>
    </citation>
    <scope>NUCLEOTIDE SEQUENCE [LARGE SCALE GENOMIC DNA]</scope>
    <source>
        <strain evidence="1">185</strain>
        <tissue evidence="1">Leaf</tissue>
    </source>
</reference>
<feature type="non-terminal residue" evidence="1">
    <location>
        <position position="1"/>
    </location>
</feature>
<organism evidence="1 2">
    <name type="scientific">Gossypium aridum</name>
    <name type="common">American cotton</name>
    <name type="synonym">Erioxylum aridum</name>
    <dbReference type="NCBI Taxonomy" id="34290"/>
    <lineage>
        <taxon>Eukaryota</taxon>
        <taxon>Viridiplantae</taxon>
        <taxon>Streptophyta</taxon>
        <taxon>Embryophyta</taxon>
        <taxon>Tracheophyta</taxon>
        <taxon>Spermatophyta</taxon>
        <taxon>Magnoliopsida</taxon>
        <taxon>eudicotyledons</taxon>
        <taxon>Gunneridae</taxon>
        <taxon>Pentapetalae</taxon>
        <taxon>rosids</taxon>
        <taxon>malvids</taxon>
        <taxon>Malvales</taxon>
        <taxon>Malvaceae</taxon>
        <taxon>Malvoideae</taxon>
        <taxon>Gossypium</taxon>
    </lineage>
</organism>